<keyword evidence="4" id="KW-0597">Phosphoprotein</keyword>
<keyword evidence="2" id="KW-0238">DNA-binding</keyword>
<feature type="domain" description="HTH luxR-type" evidence="5">
    <location>
        <begin position="144"/>
        <end position="215"/>
    </location>
</feature>
<evidence type="ECO:0000256" key="1">
    <source>
        <dbReference type="ARBA" id="ARBA00023015"/>
    </source>
</evidence>
<dbReference type="SMART" id="SM00421">
    <property type="entry name" value="HTH_LUXR"/>
    <property type="match status" value="1"/>
</dbReference>
<evidence type="ECO:0000256" key="3">
    <source>
        <dbReference type="ARBA" id="ARBA00023163"/>
    </source>
</evidence>
<keyword evidence="8" id="KW-1185">Reference proteome</keyword>
<dbReference type="InterPro" id="IPR011006">
    <property type="entry name" value="CheY-like_superfamily"/>
</dbReference>
<evidence type="ECO:0000259" key="6">
    <source>
        <dbReference type="PROSITE" id="PS50110"/>
    </source>
</evidence>
<dbReference type="Pfam" id="PF00072">
    <property type="entry name" value="Response_reg"/>
    <property type="match status" value="1"/>
</dbReference>
<dbReference type="EMBL" id="BAAAHQ010000035">
    <property type="protein sequence ID" value="GAA0943558.1"/>
    <property type="molecule type" value="Genomic_DNA"/>
</dbReference>
<name>A0ABN1QJM0_9ACTN</name>
<proteinExistence type="predicted"/>
<dbReference type="PRINTS" id="PR00038">
    <property type="entry name" value="HTHLUXR"/>
</dbReference>
<reference evidence="7 8" key="1">
    <citation type="journal article" date="2019" name="Int. J. Syst. Evol. Microbiol.">
        <title>The Global Catalogue of Microorganisms (GCM) 10K type strain sequencing project: providing services to taxonomists for standard genome sequencing and annotation.</title>
        <authorList>
            <consortium name="The Broad Institute Genomics Platform"/>
            <consortium name="The Broad Institute Genome Sequencing Center for Infectious Disease"/>
            <person name="Wu L."/>
            <person name="Ma J."/>
        </authorList>
    </citation>
    <scope>NUCLEOTIDE SEQUENCE [LARGE SCALE GENOMIC DNA]</scope>
    <source>
        <strain evidence="7 8">JCM 11136</strain>
    </source>
</reference>
<protein>
    <submittedName>
        <fullName evidence="7">Response regulator transcription factor</fullName>
    </submittedName>
</protein>
<feature type="modified residue" description="4-aspartylphosphate" evidence="4">
    <location>
        <position position="52"/>
    </location>
</feature>
<organism evidence="7 8">
    <name type="scientific">Nonomuraea longicatena</name>
    <dbReference type="NCBI Taxonomy" id="83682"/>
    <lineage>
        <taxon>Bacteria</taxon>
        <taxon>Bacillati</taxon>
        <taxon>Actinomycetota</taxon>
        <taxon>Actinomycetes</taxon>
        <taxon>Streptosporangiales</taxon>
        <taxon>Streptosporangiaceae</taxon>
        <taxon>Nonomuraea</taxon>
    </lineage>
</organism>
<gene>
    <name evidence="7" type="ORF">GCM10009560_57020</name>
</gene>
<comment type="caution">
    <text evidence="7">The sequence shown here is derived from an EMBL/GenBank/DDBJ whole genome shotgun (WGS) entry which is preliminary data.</text>
</comment>
<evidence type="ECO:0000313" key="8">
    <source>
        <dbReference type="Proteomes" id="UP001501578"/>
    </source>
</evidence>
<keyword evidence="1" id="KW-0805">Transcription regulation</keyword>
<dbReference type="Proteomes" id="UP001501578">
    <property type="component" value="Unassembled WGS sequence"/>
</dbReference>
<dbReference type="InterPro" id="IPR000792">
    <property type="entry name" value="Tscrpt_reg_LuxR_C"/>
</dbReference>
<feature type="domain" description="Response regulatory" evidence="6">
    <location>
        <begin position="2"/>
        <end position="122"/>
    </location>
</feature>
<dbReference type="SMART" id="SM00448">
    <property type="entry name" value="REC"/>
    <property type="match status" value="1"/>
</dbReference>
<evidence type="ECO:0000313" key="7">
    <source>
        <dbReference type="EMBL" id="GAA0943558.1"/>
    </source>
</evidence>
<dbReference type="Pfam" id="PF00196">
    <property type="entry name" value="GerE"/>
    <property type="match status" value="1"/>
</dbReference>
<dbReference type="PANTHER" id="PTHR43214:SF24">
    <property type="entry name" value="TRANSCRIPTIONAL REGULATORY PROTEIN NARL-RELATED"/>
    <property type="match status" value="1"/>
</dbReference>
<evidence type="ECO:0000256" key="4">
    <source>
        <dbReference type="PROSITE-ProRule" id="PRU00169"/>
    </source>
</evidence>
<dbReference type="InterPro" id="IPR039420">
    <property type="entry name" value="WalR-like"/>
</dbReference>
<dbReference type="PANTHER" id="PTHR43214">
    <property type="entry name" value="TWO-COMPONENT RESPONSE REGULATOR"/>
    <property type="match status" value="1"/>
</dbReference>
<evidence type="ECO:0000256" key="2">
    <source>
        <dbReference type="ARBA" id="ARBA00023125"/>
    </source>
</evidence>
<evidence type="ECO:0000259" key="5">
    <source>
        <dbReference type="PROSITE" id="PS50043"/>
    </source>
</evidence>
<dbReference type="PROSITE" id="PS50110">
    <property type="entry name" value="RESPONSE_REGULATORY"/>
    <property type="match status" value="1"/>
</dbReference>
<keyword evidence="3" id="KW-0804">Transcription</keyword>
<dbReference type="PROSITE" id="PS50043">
    <property type="entry name" value="HTH_LUXR_2"/>
    <property type="match status" value="1"/>
</dbReference>
<dbReference type="Gene3D" id="3.40.50.2300">
    <property type="match status" value="1"/>
</dbReference>
<dbReference type="InterPro" id="IPR001789">
    <property type="entry name" value="Sig_transdc_resp-reg_receiver"/>
</dbReference>
<accession>A0ABN1QJM0</accession>
<sequence>MRVMIAEDSVLLREGLTGIFTRFGLEVTAAVGSAVELLRAVAEDVPDVVVVDVRMPPDFTDEGLRAAIRLRGEHPRLGVVVLSQFVEAAAAGELLEAGVRGVGYLLKDRVGAVSGFVESVRAVAGGATVIDPDVVHQLLVHRRAHDPLDVLSPREREVLTLIAEGRSNGAIAGRLYVSEAAVAKHVTGVYTKLGLGPDPGDHRRVLAALTYLRSR</sequence>
<dbReference type="CDD" id="cd06170">
    <property type="entry name" value="LuxR_C_like"/>
    <property type="match status" value="1"/>
</dbReference>
<dbReference type="SUPFAM" id="SSF52172">
    <property type="entry name" value="CheY-like"/>
    <property type="match status" value="1"/>
</dbReference>